<evidence type="ECO:0000313" key="2">
    <source>
        <dbReference type="EMBL" id="MYM75380.1"/>
    </source>
</evidence>
<dbReference type="GO" id="GO:0016491">
    <property type="term" value="F:oxidoreductase activity"/>
    <property type="evidence" value="ECO:0007669"/>
    <property type="project" value="InterPro"/>
</dbReference>
<proteinExistence type="predicted"/>
<dbReference type="Pfam" id="PF01323">
    <property type="entry name" value="DSBA"/>
    <property type="match status" value="1"/>
</dbReference>
<comment type="caution">
    <text evidence="2">The sequence shown here is derived from an EMBL/GenBank/DDBJ whole genome shotgun (WGS) entry which is preliminary data.</text>
</comment>
<dbReference type="PANTHER" id="PTHR13887">
    <property type="entry name" value="GLUTATHIONE S-TRANSFERASE KAPPA"/>
    <property type="match status" value="1"/>
</dbReference>
<dbReference type="InterPro" id="IPR036249">
    <property type="entry name" value="Thioredoxin-like_sf"/>
</dbReference>
<gene>
    <name evidence="2" type="ORF">GTP56_24735</name>
</gene>
<organism evidence="2 3">
    <name type="scientific">Duganella margarita</name>
    <dbReference type="NCBI Taxonomy" id="2692170"/>
    <lineage>
        <taxon>Bacteria</taxon>
        <taxon>Pseudomonadati</taxon>
        <taxon>Pseudomonadota</taxon>
        <taxon>Betaproteobacteria</taxon>
        <taxon>Burkholderiales</taxon>
        <taxon>Oxalobacteraceae</taxon>
        <taxon>Telluria group</taxon>
        <taxon>Duganella</taxon>
    </lineage>
</organism>
<evidence type="ECO:0000259" key="1">
    <source>
        <dbReference type="Pfam" id="PF01323"/>
    </source>
</evidence>
<evidence type="ECO:0000313" key="3">
    <source>
        <dbReference type="Proteomes" id="UP000469734"/>
    </source>
</evidence>
<reference evidence="2 3" key="1">
    <citation type="submission" date="2019-12" db="EMBL/GenBank/DDBJ databases">
        <title>Novel species isolated from a subtropical stream in China.</title>
        <authorList>
            <person name="Lu H."/>
        </authorList>
    </citation>
    <scope>NUCLEOTIDE SEQUENCE [LARGE SCALE GENOMIC DNA]</scope>
    <source>
        <strain evidence="2 3">FT134W</strain>
    </source>
</reference>
<dbReference type="RefSeq" id="WP_161052077.1">
    <property type="nucleotide sequence ID" value="NZ_WWCR01000037.1"/>
</dbReference>
<dbReference type="AlphaFoldDB" id="A0A7X4H612"/>
<sequence length="213" mass="23253">MTITIDITSDFICPWCWIGHTNLKAALALAGQPQVQQRFLPFELNPGMPPEGLNRQAYRTAKFGNWARSQSMDEDVTQAGKQIGLEFHYDRIERTPNTRLAHKLIAYAQLPGDSVKSEQLFEALFVAYFSHGRNIGDPAVLADLAAAHGLDTQAALAYMHSDTADTLLDAALEQAHAAGLNSVPSLLIGHHRIAGAQTAESMAAILVKLKNHE</sequence>
<accession>A0A7X4H612</accession>
<dbReference type="SUPFAM" id="SSF52833">
    <property type="entry name" value="Thioredoxin-like"/>
    <property type="match status" value="1"/>
</dbReference>
<feature type="domain" description="DSBA-like thioredoxin" evidence="1">
    <location>
        <begin position="4"/>
        <end position="204"/>
    </location>
</feature>
<name>A0A7X4H612_9BURK</name>
<dbReference type="Proteomes" id="UP000469734">
    <property type="component" value="Unassembled WGS sequence"/>
</dbReference>
<dbReference type="Gene3D" id="3.40.30.10">
    <property type="entry name" value="Glutaredoxin"/>
    <property type="match status" value="1"/>
</dbReference>
<dbReference type="PANTHER" id="PTHR13887:SF41">
    <property type="entry name" value="THIOREDOXIN SUPERFAMILY PROTEIN"/>
    <property type="match status" value="1"/>
</dbReference>
<protein>
    <submittedName>
        <fullName evidence="2">Thioredoxin domain-containing protein</fullName>
    </submittedName>
</protein>
<dbReference type="CDD" id="cd03024">
    <property type="entry name" value="DsbA_FrnE"/>
    <property type="match status" value="1"/>
</dbReference>
<dbReference type="EMBL" id="WWCR01000037">
    <property type="protein sequence ID" value="MYM75380.1"/>
    <property type="molecule type" value="Genomic_DNA"/>
</dbReference>
<dbReference type="InterPro" id="IPR001853">
    <property type="entry name" value="DSBA-like_thioredoxin_dom"/>
</dbReference>